<dbReference type="Gene3D" id="1.10.1660.60">
    <property type="entry name" value="Putative excisionased domain DUF1233"/>
    <property type="match status" value="1"/>
</dbReference>
<proteinExistence type="predicted"/>
<evidence type="ECO:0000313" key="1">
    <source>
        <dbReference type="EMBL" id="RXW28748.1"/>
    </source>
</evidence>
<sequence length="83" mass="9750">MSDKSIIQLVPNKWVSEELLMAITGLTKNAIKSARTHSWMEGREYRHYSGDCQPKENSPILYNRHEVDNWVERQQPARPRAKK</sequence>
<dbReference type="InterPro" id="IPR009634">
    <property type="entry name" value="Put_exci"/>
</dbReference>
<accession>A0A4V1Q6D9</accession>
<dbReference type="InterPro" id="IPR038146">
    <property type="entry name" value="933W_put_Xis_sf"/>
</dbReference>
<gene>
    <name evidence="1" type="ORF">DM877_12000</name>
</gene>
<comment type="caution">
    <text evidence="1">The sequence shown here is derived from an EMBL/GenBank/DDBJ whole genome shotgun (WGS) entry which is preliminary data.</text>
</comment>
<dbReference type="GO" id="GO:0003677">
    <property type="term" value="F:DNA binding"/>
    <property type="evidence" value="ECO:0007669"/>
    <property type="project" value="UniProtKB-KW"/>
</dbReference>
<organism evidence="1 2">
    <name type="scientific">Enterobacter cloacae</name>
    <dbReference type="NCBI Taxonomy" id="550"/>
    <lineage>
        <taxon>Bacteria</taxon>
        <taxon>Pseudomonadati</taxon>
        <taxon>Pseudomonadota</taxon>
        <taxon>Gammaproteobacteria</taxon>
        <taxon>Enterobacterales</taxon>
        <taxon>Enterobacteriaceae</taxon>
        <taxon>Enterobacter</taxon>
        <taxon>Enterobacter cloacae complex</taxon>
    </lineage>
</organism>
<dbReference type="RefSeq" id="WP_061066853.1">
    <property type="nucleotide sequence ID" value="NZ_QJSL01000010.1"/>
</dbReference>
<dbReference type="Pfam" id="PF06806">
    <property type="entry name" value="DUF1233"/>
    <property type="match status" value="1"/>
</dbReference>
<dbReference type="Proteomes" id="UP000290875">
    <property type="component" value="Unassembled WGS sequence"/>
</dbReference>
<evidence type="ECO:0000313" key="2">
    <source>
        <dbReference type="Proteomes" id="UP000290875"/>
    </source>
</evidence>
<name>A0A4V1Q6D9_ENTCL</name>
<reference evidence="1 2" key="1">
    <citation type="submission" date="2018-06" db="EMBL/GenBank/DDBJ databases">
        <title>Carbapenemase-producing Enterobacteriaceae present in wastewater treatment plant effluent and nearby surface waters in the US.</title>
        <authorList>
            <person name="Mathys D.A."/>
            <person name="Mollenkopf D.F."/>
            <person name="Feicht S.M."/>
            <person name="Adams R.J."/>
            <person name="Albers A.L."/>
            <person name="Grooters S.V."/>
            <person name="Stuever D.M."/>
            <person name="Daniels J.B."/>
            <person name="Wittum T.E."/>
        </authorList>
    </citation>
    <scope>NUCLEOTIDE SEQUENCE [LARGE SCALE GENOMIC DNA]</scope>
    <source>
        <strain evidence="1 2">GEO_4_Eff_A</strain>
    </source>
</reference>
<dbReference type="EMBL" id="QJSL01000010">
    <property type="protein sequence ID" value="RXW28748.1"/>
    <property type="molecule type" value="Genomic_DNA"/>
</dbReference>
<protein>
    <submittedName>
        <fullName evidence="1">DNA-binding protein</fullName>
    </submittedName>
</protein>
<dbReference type="AlphaFoldDB" id="A0A4V1Q6D9"/>
<keyword evidence="1" id="KW-0238">DNA-binding</keyword>